<evidence type="ECO:0000313" key="3">
    <source>
        <dbReference type="Proteomes" id="UP000006727"/>
    </source>
</evidence>
<dbReference type="Proteomes" id="UP000006727">
    <property type="component" value="Chromosome 10"/>
</dbReference>
<feature type="compositionally biased region" description="Basic residues" evidence="1">
    <location>
        <begin position="183"/>
        <end position="199"/>
    </location>
</feature>
<name>A0A7I4A4L8_PHYPA</name>
<dbReference type="EnsemblPlants" id="Pp3c10_9870V3.2">
    <property type="protein sequence ID" value="Pp3c10_9870V3.2"/>
    <property type="gene ID" value="Pp3c10_9870"/>
</dbReference>
<feature type="region of interest" description="Disordered" evidence="1">
    <location>
        <begin position="175"/>
        <end position="199"/>
    </location>
</feature>
<proteinExistence type="predicted"/>
<sequence>MRIAACAKAYSVAFTNKKLFTVLYMVRASNTATLLVLSHLYSDVFSRRCHCHHLKYFHNSLYGHPLFRLFCSLSQEVMYMMLYLVSLDWMEHGLPVKLSIRSLSRLRHPKYFKILVMAAPGFVLQQFTTLNEIWLALDMCVKFDHERFCPKAVCTKEQHVHCPAETSKPVLRRLSRSVPRTSNRSKSRLHVDHHHRGHS</sequence>
<organism evidence="2 3">
    <name type="scientific">Physcomitrium patens</name>
    <name type="common">Spreading-leaved earth moss</name>
    <name type="synonym">Physcomitrella patens</name>
    <dbReference type="NCBI Taxonomy" id="3218"/>
    <lineage>
        <taxon>Eukaryota</taxon>
        <taxon>Viridiplantae</taxon>
        <taxon>Streptophyta</taxon>
        <taxon>Embryophyta</taxon>
        <taxon>Bryophyta</taxon>
        <taxon>Bryophytina</taxon>
        <taxon>Bryopsida</taxon>
        <taxon>Funariidae</taxon>
        <taxon>Funariales</taxon>
        <taxon>Funariaceae</taxon>
        <taxon>Physcomitrium</taxon>
    </lineage>
</organism>
<dbReference type="EMBL" id="ABEU02000010">
    <property type="status" value="NOT_ANNOTATED_CDS"/>
    <property type="molecule type" value="Genomic_DNA"/>
</dbReference>
<accession>A0A7I4A4L8</accession>
<reference evidence="2" key="3">
    <citation type="submission" date="2020-12" db="UniProtKB">
        <authorList>
            <consortium name="EnsemblPlants"/>
        </authorList>
    </citation>
    <scope>IDENTIFICATION</scope>
</reference>
<dbReference type="Gramene" id="Pp3c10_9870V3.2">
    <property type="protein sequence ID" value="Pp3c10_9870V3.2"/>
    <property type="gene ID" value="Pp3c10_9870"/>
</dbReference>
<evidence type="ECO:0000256" key="1">
    <source>
        <dbReference type="SAM" id="MobiDB-lite"/>
    </source>
</evidence>
<evidence type="ECO:0000313" key="2">
    <source>
        <dbReference type="EnsemblPlants" id="Pp3c10_9870V3.2"/>
    </source>
</evidence>
<keyword evidence="3" id="KW-1185">Reference proteome</keyword>
<reference evidence="2 3" key="1">
    <citation type="journal article" date="2008" name="Science">
        <title>The Physcomitrella genome reveals evolutionary insights into the conquest of land by plants.</title>
        <authorList>
            <person name="Rensing S."/>
            <person name="Lang D."/>
            <person name="Zimmer A."/>
            <person name="Terry A."/>
            <person name="Salamov A."/>
            <person name="Shapiro H."/>
            <person name="Nishiyama T."/>
            <person name="Perroud P.-F."/>
            <person name="Lindquist E."/>
            <person name="Kamisugi Y."/>
            <person name="Tanahashi T."/>
            <person name="Sakakibara K."/>
            <person name="Fujita T."/>
            <person name="Oishi K."/>
            <person name="Shin-I T."/>
            <person name="Kuroki Y."/>
            <person name="Toyoda A."/>
            <person name="Suzuki Y."/>
            <person name="Hashimoto A."/>
            <person name="Yamaguchi K."/>
            <person name="Sugano A."/>
            <person name="Kohara Y."/>
            <person name="Fujiyama A."/>
            <person name="Anterola A."/>
            <person name="Aoki S."/>
            <person name="Ashton N."/>
            <person name="Barbazuk W.B."/>
            <person name="Barker E."/>
            <person name="Bennetzen J."/>
            <person name="Bezanilla M."/>
            <person name="Blankenship R."/>
            <person name="Cho S.H."/>
            <person name="Dutcher S."/>
            <person name="Estelle M."/>
            <person name="Fawcett J.A."/>
            <person name="Gundlach H."/>
            <person name="Hanada K."/>
            <person name="Heyl A."/>
            <person name="Hicks K.A."/>
            <person name="Hugh J."/>
            <person name="Lohr M."/>
            <person name="Mayer K."/>
            <person name="Melkozernov A."/>
            <person name="Murata T."/>
            <person name="Nelson D."/>
            <person name="Pils B."/>
            <person name="Prigge M."/>
            <person name="Reiss B."/>
            <person name="Renner T."/>
            <person name="Rombauts S."/>
            <person name="Rushton P."/>
            <person name="Sanderfoot A."/>
            <person name="Schween G."/>
            <person name="Shiu S.-H."/>
            <person name="Stueber K."/>
            <person name="Theodoulou F.L."/>
            <person name="Tu H."/>
            <person name="Van de Peer Y."/>
            <person name="Verrier P.J."/>
            <person name="Waters E."/>
            <person name="Wood A."/>
            <person name="Yang L."/>
            <person name="Cove D."/>
            <person name="Cuming A."/>
            <person name="Hasebe M."/>
            <person name="Lucas S."/>
            <person name="Mishler D.B."/>
            <person name="Reski R."/>
            <person name="Grigoriev I."/>
            <person name="Quatrano R.S."/>
            <person name="Boore J.L."/>
        </authorList>
    </citation>
    <scope>NUCLEOTIDE SEQUENCE [LARGE SCALE GENOMIC DNA]</scope>
    <source>
        <strain evidence="2 3">cv. Gransden 2004</strain>
    </source>
</reference>
<gene>
    <name evidence="2" type="primary">LOC112287464</name>
</gene>
<dbReference type="AlphaFoldDB" id="A0A7I4A4L8"/>
<reference evidence="2 3" key="2">
    <citation type="journal article" date="2018" name="Plant J.">
        <title>The Physcomitrella patens chromosome-scale assembly reveals moss genome structure and evolution.</title>
        <authorList>
            <person name="Lang D."/>
            <person name="Ullrich K.K."/>
            <person name="Murat F."/>
            <person name="Fuchs J."/>
            <person name="Jenkins J."/>
            <person name="Haas F.B."/>
            <person name="Piednoel M."/>
            <person name="Gundlach H."/>
            <person name="Van Bel M."/>
            <person name="Meyberg R."/>
            <person name="Vives C."/>
            <person name="Morata J."/>
            <person name="Symeonidi A."/>
            <person name="Hiss M."/>
            <person name="Muchero W."/>
            <person name="Kamisugi Y."/>
            <person name="Saleh O."/>
            <person name="Blanc G."/>
            <person name="Decker E.L."/>
            <person name="van Gessel N."/>
            <person name="Grimwood J."/>
            <person name="Hayes R.D."/>
            <person name="Graham S.W."/>
            <person name="Gunter L.E."/>
            <person name="McDaniel S.F."/>
            <person name="Hoernstein S.N.W."/>
            <person name="Larsson A."/>
            <person name="Li F.W."/>
            <person name="Perroud P.F."/>
            <person name="Phillips J."/>
            <person name="Ranjan P."/>
            <person name="Rokshar D.S."/>
            <person name="Rothfels C.J."/>
            <person name="Schneider L."/>
            <person name="Shu S."/>
            <person name="Stevenson D.W."/>
            <person name="Thummler F."/>
            <person name="Tillich M."/>
            <person name="Villarreal Aguilar J.C."/>
            <person name="Widiez T."/>
            <person name="Wong G.K."/>
            <person name="Wymore A."/>
            <person name="Zhang Y."/>
            <person name="Zimmer A.D."/>
            <person name="Quatrano R.S."/>
            <person name="Mayer K.F.X."/>
            <person name="Goodstein D."/>
            <person name="Casacuberta J.M."/>
            <person name="Vandepoele K."/>
            <person name="Reski R."/>
            <person name="Cuming A.C."/>
            <person name="Tuskan G.A."/>
            <person name="Maumus F."/>
            <person name="Salse J."/>
            <person name="Schmutz J."/>
            <person name="Rensing S.A."/>
        </authorList>
    </citation>
    <scope>NUCLEOTIDE SEQUENCE [LARGE SCALE GENOMIC DNA]</scope>
    <source>
        <strain evidence="2 3">cv. Gransden 2004</strain>
    </source>
</reference>
<protein>
    <submittedName>
        <fullName evidence="2">Uncharacterized protein</fullName>
    </submittedName>
</protein>